<dbReference type="EMBL" id="SMBH01000008">
    <property type="protein sequence ID" value="TCU14730.1"/>
    <property type="molecule type" value="Genomic_DNA"/>
</dbReference>
<keyword evidence="2" id="KW-0520">NAD</keyword>
<comment type="similarity">
    <text evidence="1">Belongs to the ornithine cyclodeaminase/mu-crystallin family.</text>
</comment>
<evidence type="ECO:0000313" key="3">
    <source>
        <dbReference type="EMBL" id="TCU14730.1"/>
    </source>
</evidence>
<dbReference type="InterPro" id="IPR036291">
    <property type="entry name" value="NAD(P)-bd_dom_sf"/>
</dbReference>
<dbReference type="Gene3D" id="3.40.50.720">
    <property type="entry name" value="NAD(P)-binding Rossmann-like Domain"/>
    <property type="match status" value="1"/>
</dbReference>
<dbReference type="GO" id="GO:0005737">
    <property type="term" value="C:cytoplasm"/>
    <property type="evidence" value="ECO:0007669"/>
    <property type="project" value="TreeGrafter"/>
</dbReference>
<dbReference type="Proteomes" id="UP000294576">
    <property type="component" value="Unassembled WGS sequence"/>
</dbReference>
<protein>
    <submittedName>
        <fullName evidence="3">Alanine dehydrogenase</fullName>
    </submittedName>
</protein>
<dbReference type="AlphaFoldDB" id="A0A4R3Q123"/>
<dbReference type="Pfam" id="PF02423">
    <property type="entry name" value="OCD_Mu_crystall"/>
    <property type="match status" value="1"/>
</dbReference>
<dbReference type="PANTHER" id="PTHR13812">
    <property type="entry name" value="KETIMINE REDUCTASE MU-CRYSTALLIN"/>
    <property type="match status" value="1"/>
</dbReference>
<reference evidence="3 4" key="1">
    <citation type="submission" date="2019-03" db="EMBL/GenBank/DDBJ databases">
        <title>Genomic Encyclopedia of Type Strains, Phase IV (KMG-V): Genome sequencing to study the core and pangenomes of soil and plant-associated prokaryotes.</title>
        <authorList>
            <person name="Whitman W."/>
        </authorList>
    </citation>
    <scope>NUCLEOTIDE SEQUENCE [LARGE SCALE GENOMIC DNA]</scope>
    <source>
        <strain evidence="3 4">Hc14</strain>
    </source>
</reference>
<organism evidence="3 4">
    <name type="scientific">Rhizobium sullae</name>
    <name type="common">Rhizobium hedysari</name>
    <dbReference type="NCBI Taxonomy" id="50338"/>
    <lineage>
        <taxon>Bacteria</taxon>
        <taxon>Pseudomonadati</taxon>
        <taxon>Pseudomonadota</taxon>
        <taxon>Alphaproteobacteria</taxon>
        <taxon>Hyphomicrobiales</taxon>
        <taxon>Rhizobiaceae</taxon>
        <taxon>Rhizobium/Agrobacterium group</taxon>
        <taxon>Rhizobium</taxon>
    </lineage>
</organism>
<evidence type="ECO:0000256" key="2">
    <source>
        <dbReference type="ARBA" id="ARBA00023027"/>
    </source>
</evidence>
<comment type="caution">
    <text evidence="3">The sequence shown here is derived from an EMBL/GenBank/DDBJ whole genome shotgun (WGS) entry which is preliminary data.</text>
</comment>
<dbReference type="InterPro" id="IPR023401">
    <property type="entry name" value="ODC_N"/>
</dbReference>
<dbReference type="PANTHER" id="PTHR13812:SF19">
    <property type="entry name" value="KETIMINE REDUCTASE MU-CRYSTALLIN"/>
    <property type="match status" value="1"/>
</dbReference>
<accession>A0A4R3Q123</accession>
<dbReference type="RefSeq" id="WP_132563749.1">
    <property type="nucleotide sequence ID" value="NZ_SMBH01000008.1"/>
</dbReference>
<sequence>METVAGYFSHSDMACLGVSLNVDDLHKAAKEAWSDIRMGRAHGLKSILSFSEADLWKRPEFQPYRNELKGERLGWKLSALSSVGGRYAAVKVVGANAINRRFGQPRSASTIILLDSFTLRPLCLMDGTEISAARTATYASVTLERFFLMENDISVFLFGAGPIAEEIVKALGHLGKDIISTIYVRSRSGVSAQRLVEKCGPTAGVPLEAVSDNRNLRNCRFVITASNASTPVFAAPDIFANAVLLHLGGDETPVDHIQTVLRSGLAVCDDVSMVSRRNSQSLALYFSRMGATLEQLGPFLGVTDFIDVADRVDVADRPILITCVGLPMLDLYVAAHVYETWLRPGAGAAPPSSAPAST</sequence>
<evidence type="ECO:0000313" key="4">
    <source>
        <dbReference type="Proteomes" id="UP000294576"/>
    </source>
</evidence>
<proteinExistence type="inferred from homology"/>
<evidence type="ECO:0000256" key="1">
    <source>
        <dbReference type="ARBA" id="ARBA00008903"/>
    </source>
</evidence>
<dbReference type="InterPro" id="IPR003462">
    <property type="entry name" value="ODC_Mu_crystall"/>
</dbReference>
<dbReference type="Gene3D" id="3.30.1780.10">
    <property type="entry name" value="ornithine cyclodeaminase, domain 1"/>
    <property type="match status" value="1"/>
</dbReference>
<dbReference type="SUPFAM" id="SSF51735">
    <property type="entry name" value="NAD(P)-binding Rossmann-fold domains"/>
    <property type="match status" value="1"/>
</dbReference>
<name>A0A4R3Q123_RHISU</name>
<gene>
    <name evidence="3" type="ORF">EV132_108100</name>
</gene>